<dbReference type="RefSeq" id="WP_073269742.1">
    <property type="nucleotide sequence ID" value="NZ_FQTU01000003.1"/>
</dbReference>
<dbReference type="GO" id="GO:0008033">
    <property type="term" value="P:tRNA processing"/>
    <property type="evidence" value="ECO:0007669"/>
    <property type="project" value="UniProtKB-KW"/>
</dbReference>
<dbReference type="EMBL" id="FQTU01000003">
    <property type="protein sequence ID" value="SHE55451.1"/>
    <property type="molecule type" value="Genomic_DNA"/>
</dbReference>
<evidence type="ECO:0000256" key="6">
    <source>
        <dbReference type="ARBA" id="ARBA00048117"/>
    </source>
</evidence>
<dbReference type="Proteomes" id="UP000184251">
    <property type="component" value="Unassembled WGS sequence"/>
</dbReference>
<organism evidence="8 9">
    <name type="scientific">Alkalibacter saccharofermentans DSM 14828</name>
    <dbReference type="NCBI Taxonomy" id="1120975"/>
    <lineage>
        <taxon>Bacteria</taxon>
        <taxon>Bacillati</taxon>
        <taxon>Bacillota</taxon>
        <taxon>Clostridia</taxon>
        <taxon>Eubacteriales</taxon>
        <taxon>Eubacteriaceae</taxon>
        <taxon>Alkalibacter</taxon>
    </lineage>
</organism>
<evidence type="ECO:0000313" key="9">
    <source>
        <dbReference type="Proteomes" id="UP000184251"/>
    </source>
</evidence>
<evidence type="ECO:0000256" key="4">
    <source>
        <dbReference type="ARBA" id="ARBA00022723"/>
    </source>
</evidence>
<sequence length="321" mass="35635">MKSNLFLGIDTSNYTTSLSVVDEMGTRVWDLRIPLRVGEGKRGLRQQEAVFQHIKNLGELAKTMDCLEGRVSVVAASSKPRMAEGSYMPVFEVSKNIGMLLASALGACFVETSHQRGHIRAALNLNDGISEGFIGVHISGGTTEFVEYKWNKSFIKEVIVDKTLDISLGQVIDRIGVEMGFPFPAGRWMEQFLDVENKRSFEKKISYKSNRNSRGINLSGLETYLYRLYKETDDKALVIRTAFENASRLLAEVGVDRCSEASVADLLVCGGVASNRYIRESVKKKLAESNVNGYFCAPGDCTDNAFGVALIGRDHFEERCK</sequence>
<name>A0A1M4UF77_9FIRM</name>
<dbReference type="AlphaFoldDB" id="A0A1M4UF77"/>
<feature type="domain" description="Gcp-like" evidence="7">
    <location>
        <begin position="71"/>
        <end position="306"/>
    </location>
</feature>
<dbReference type="GO" id="GO:0046872">
    <property type="term" value="F:metal ion binding"/>
    <property type="evidence" value="ECO:0007669"/>
    <property type="project" value="UniProtKB-KW"/>
</dbReference>
<dbReference type="InterPro" id="IPR017861">
    <property type="entry name" value="KAE1/TsaD"/>
</dbReference>
<gene>
    <name evidence="8" type="ORF">SAMN02746064_00750</name>
</gene>
<dbReference type="Gene3D" id="3.30.420.40">
    <property type="match status" value="2"/>
</dbReference>
<keyword evidence="9" id="KW-1185">Reference proteome</keyword>
<dbReference type="EC" id="2.3.1.234" evidence="1"/>
<dbReference type="InterPro" id="IPR043129">
    <property type="entry name" value="ATPase_NBD"/>
</dbReference>
<dbReference type="GO" id="GO:0005829">
    <property type="term" value="C:cytosol"/>
    <property type="evidence" value="ECO:0007669"/>
    <property type="project" value="TreeGrafter"/>
</dbReference>
<protein>
    <recommendedName>
        <fullName evidence="1">N(6)-L-threonylcarbamoyladenine synthase</fullName>
        <ecNumber evidence="1">2.3.1.234</ecNumber>
    </recommendedName>
</protein>
<dbReference type="PANTHER" id="PTHR11735:SF11">
    <property type="entry name" value="TRNA THREONYLCARBAMOYLADENOSINE BIOSYNTHESIS PROTEIN TSAB"/>
    <property type="match status" value="1"/>
</dbReference>
<evidence type="ECO:0000256" key="1">
    <source>
        <dbReference type="ARBA" id="ARBA00012156"/>
    </source>
</evidence>
<evidence type="ECO:0000256" key="5">
    <source>
        <dbReference type="ARBA" id="ARBA00023315"/>
    </source>
</evidence>
<evidence type="ECO:0000313" key="8">
    <source>
        <dbReference type="EMBL" id="SHE55451.1"/>
    </source>
</evidence>
<dbReference type="PANTHER" id="PTHR11735">
    <property type="entry name" value="TRNA N6-ADENOSINE THREONYLCARBAMOYLTRANSFERASE"/>
    <property type="match status" value="1"/>
</dbReference>
<dbReference type="GO" id="GO:0061711">
    <property type="term" value="F:tRNA N(6)-L-threonylcarbamoyladenine synthase activity"/>
    <property type="evidence" value="ECO:0007669"/>
    <property type="project" value="UniProtKB-EC"/>
</dbReference>
<dbReference type="OrthoDB" id="1675500at2"/>
<evidence type="ECO:0000256" key="2">
    <source>
        <dbReference type="ARBA" id="ARBA00022679"/>
    </source>
</evidence>
<accession>A0A1M4UF77</accession>
<dbReference type="Pfam" id="PF00814">
    <property type="entry name" value="TsaD"/>
    <property type="match status" value="1"/>
</dbReference>
<comment type="catalytic activity">
    <reaction evidence="6">
        <text>L-threonylcarbamoyladenylate + adenosine(37) in tRNA = N(6)-L-threonylcarbamoyladenosine(37) in tRNA + AMP + H(+)</text>
        <dbReference type="Rhea" id="RHEA:37059"/>
        <dbReference type="Rhea" id="RHEA-COMP:10162"/>
        <dbReference type="Rhea" id="RHEA-COMP:10163"/>
        <dbReference type="ChEBI" id="CHEBI:15378"/>
        <dbReference type="ChEBI" id="CHEBI:73682"/>
        <dbReference type="ChEBI" id="CHEBI:74411"/>
        <dbReference type="ChEBI" id="CHEBI:74418"/>
        <dbReference type="ChEBI" id="CHEBI:456215"/>
        <dbReference type="EC" id="2.3.1.234"/>
    </reaction>
</comment>
<reference evidence="8 9" key="1">
    <citation type="submission" date="2016-11" db="EMBL/GenBank/DDBJ databases">
        <authorList>
            <person name="Jaros S."/>
            <person name="Januszkiewicz K."/>
            <person name="Wedrychowicz H."/>
        </authorList>
    </citation>
    <scope>NUCLEOTIDE SEQUENCE [LARGE SCALE GENOMIC DNA]</scope>
    <source>
        <strain evidence="8 9">DSM 14828</strain>
    </source>
</reference>
<dbReference type="SUPFAM" id="SSF53067">
    <property type="entry name" value="Actin-like ATPase domain"/>
    <property type="match status" value="1"/>
</dbReference>
<keyword evidence="2" id="KW-0808">Transferase</keyword>
<evidence type="ECO:0000259" key="7">
    <source>
        <dbReference type="Pfam" id="PF00814"/>
    </source>
</evidence>
<dbReference type="InterPro" id="IPR000905">
    <property type="entry name" value="Gcp-like_dom"/>
</dbReference>
<keyword evidence="3" id="KW-0819">tRNA processing</keyword>
<keyword evidence="5" id="KW-0012">Acyltransferase</keyword>
<evidence type="ECO:0000256" key="3">
    <source>
        <dbReference type="ARBA" id="ARBA00022694"/>
    </source>
</evidence>
<dbReference type="STRING" id="1120975.SAMN02746064_00750"/>
<proteinExistence type="predicted"/>
<keyword evidence="4" id="KW-0479">Metal-binding</keyword>
<dbReference type="PRINTS" id="PR00789">
    <property type="entry name" value="OSIALOPTASE"/>
</dbReference>